<gene>
    <name evidence="1" type="ORF">XELAEV_18033016mg</name>
</gene>
<accession>A0A974CJ68</accession>
<reference evidence="2" key="1">
    <citation type="journal article" date="2016" name="Nature">
        <title>Genome evolution in the allotetraploid frog Xenopus laevis.</title>
        <authorList>
            <person name="Session A.M."/>
            <person name="Uno Y."/>
            <person name="Kwon T."/>
            <person name="Chapman J.A."/>
            <person name="Toyoda A."/>
            <person name="Takahashi S."/>
            <person name="Fukui A."/>
            <person name="Hikosaka A."/>
            <person name="Suzuki A."/>
            <person name="Kondo M."/>
            <person name="van Heeringen S.J."/>
            <person name="Quigley I."/>
            <person name="Heinz S."/>
            <person name="Ogino H."/>
            <person name="Ochi H."/>
            <person name="Hellsten U."/>
            <person name="Lyons J.B."/>
            <person name="Simakov O."/>
            <person name="Putnam N."/>
            <person name="Stites J."/>
            <person name="Kuroki Y."/>
            <person name="Tanaka T."/>
            <person name="Michiue T."/>
            <person name="Watanabe M."/>
            <person name="Bogdanovic O."/>
            <person name="Lister R."/>
            <person name="Georgiou G."/>
            <person name="Paranjpe S.S."/>
            <person name="van Kruijsbergen I."/>
            <person name="Shu S."/>
            <person name="Carlson J."/>
            <person name="Kinoshita T."/>
            <person name="Ohta Y."/>
            <person name="Mawaribuchi S."/>
            <person name="Jenkins J."/>
            <person name="Grimwood J."/>
            <person name="Schmutz J."/>
            <person name="Mitros T."/>
            <person name="Mozaffari S.V."/>
            <person name="Suzuki Y."/>
            <person name="Haramoto Y."/>
            <person name="Yamamoto T.S."/>
            <person name="Takagi C."/>
            <person name="Heald R."/>
            <person name="Miller K."/>
            <person name="Haudenschild C."/>
            <person name="Kitzman J."/>
            <person name="Nakayama T."/>
            <person name="Izutsu Y."/>
            <person name="Robert J."/>
            <person name="Fortriede J."/>
            <person name="Burns K."/>
            <person name="Lotay V."/>
            <person name="Karimi K."/>
            <person name="Yasuoka Y."/>
            <person name="Dichmann D.S."/>
            <person name="Flajnik M.F."/>
            <person name="Houston D.W."/>
            <person name="Shendure J."/>
            <person name="DuPasquier L."/>
            <person name="Vize P.D."/>
            <person name="Zorn A.M."/>
            <person name="Ito M."/>
            <person name="Marcotte E.M."/>
            <person name="Wallingford J.B."/>
            <person name="Ito Y."/>
            <person name="Asashima M."/>
            <person name="Ueno N."/>
            <person name="Matsuda Y."/>
            <person name="Veenstra G.J."/>
            <person name="Fujiyama A."/>
            <person name="Harland R.M."/>
            <person name="Taira M."/>
            <person name="Rokhsar D.S."/>
        </authorList>
    </citation>
    <scope>NUCLEOTIDE SEQUENCE [LARGE SCALE GENOMIC DNA]</scope>
    <source>
        <strain evidence="2">J</strain>
    </source>
</reference>
<evidence type="ECO:0000313" key="1">
    <source>
        <dbReference type="EMBL" id="OCT74053.1"/>
    </source>
</evidence>
<sequence length="93" mass="10201">MRKALSYRHYLWAGVSCLGLKCGLFGPQVWAVWASSVGCLGLKCGLFGPQVWAVWASSVPEMPGPILIPSPDLGRLHFSVLHTQQVRAPQQQQ</sequence>
<dbReference type="EMBL" id="CM004477">
    <property type="protein sequence ID" value="OCT74053.1"/>
    <property type="molecule type" value="Genomic_DNA"/>
</dbReference>
<dbReference type="AlphaFoldDB" id="A0A974CJ68"/>
<organism evidence="1 2">
    <name type="scientific">Xenopus laevis</name>
    <name type="common">African clawed frog</name>
    <dbReference type="NCBI Taxonomy" id="8355"/>
    <lineage>
        <taxon>Eukaryota</taxon>
        <taxon>Metazoa</taxon>
        <taxon>Chordata</taxon>
        <taxon>Craniata</taxon>
        <taxon>Vertebrata</taxon>
        <taxon>Euteleostomi</taxon>
        <taxon>Amphibia</taxon>
        <taxon>Batrachia</taxon>
        <taxon>Anura</taxon>
        <taxon>Pipoidea</taxon>
        <taxon>Pipidae</taxon>
        <taxon>Xenopodinae</taxon>
        <taxon>Xenopus</taxon>
        <taxon>Xenopus</taxon>
    </lineage>
</organism>
<evidence type="ECO:0000313" key="2">
    <source>
        <dbReference type="Proteomes" id="UP000694892"/>
    </source>
</evidence>
<name>A0A974CJ68_XENLA</name>
<protein>
    <submittedName>
        <fullName evidence="1">Uncharacterized protein</fullName>
    </submittedName>
</protein>
<proteinExistence type="predicted"/>
<dbReference type="Proteomes" id="UP000694892">
    <property type="component" value="Chromosome 6S"/>
</dbReference>